<name>A0A852TH09_9BACI</name>
<accession>A0A852TH09</accession>
<keyword evidence="3" id="KW-0804">Transcription</keyword>
<dbReference type="Proteomes" id="UP000548423">
    <property type="component" value="Unassembled WGS sequence"/>
</dbReference>
<evidence type="ECO:0000313" key="6">
    <source>
        <dbReference type="Proteomes" id="UP000548423"/>
    </source>
</evidence>
<proteinExistence type="predicted"/>
<dbReference type="InterPro" id="IPR028082">
    <property type="entry name" value="Peripla_BP_I"/>
</dbReference>
<dbReference type="InterPro" id="IPR046335">
    <property type="entry name" value="LacI/GalR-like_sensor"/>
</dbReference>
<evidence type="ECO:0000313" key="5">
    <source>
        <dbReference type="EMBL" id="NYE08083.1"/>
    </source>
</evidence>
<dbReference type="GO" id="GO:0000976">
    <property type="term" value="F:transcription cis-regulatory region binding"/>
    <property type="evidence" value="ECO:0007669"/>
    <property type="project" value="TreeGrafter"/>
</dbReference>
<dbReference type="PANTHER" id="PTHR30146:SF109">
    <property type="entry name" value="HTH-TYPE TRANSCRIPTIONAL REGULATOR GALS"/>
    <property type="match status" value="1"/>
</dbReference>
<dbReference type="GO" id="GO:0003700">
    <property type="term" value="F:DNA-binding transcription factor activity"/>
    <property type="evidence" value="ECO:0007669"/>
    <property type="project" value="TreeGrafter"/>
</dbReference>
<dbReference type="Gene3D" id="1.10.260.40">
    <property type="entry name" value="lambda repressor-like DNA-binding domains"/>
    <property type="match status" value="1"/>
</dbReference>
<dbReference type="Pfam" id="PF13377">
    <property type="entry name" value="Peripla_BP_3"/>
    <property type="match status" value="1"/>
</dbReference>
<sequence length="323" mass="35832">MVNLKDVAKRAGVSVSTASYSINGSTLISDDTKKKVLDAAKEIGYRPNGMAKNLKKQKTNIIGLFLSGFSGPFFTEMMEGIQDVVMSKGYELVVCASADRHRLLVESYVDGAIILNYHMEDHLLESLANEKLPIIMLDRELKGPYIKNVLLPNKKGSAMMVNYLISKGHKRIGFIAGSIESYDGESRLEGFIKELNNHNISFLEQDLLRAEFTELSGHYQMSSYLEKMGNDLPTAMVCANDEMALGAIRAIQENGLNVPDDIAIVGFDDIYASQNNNPPLTTIKVPRKQWGTIAAQSLLQMLDNQFDFEPEQILVELISRTSG</sequence>
<evidence type="ECO:0000259" key="4">
    <source>
        <dbReference type="PROSITE" id="PS50932"/>
    </source>
</evidence>
<dbReference type="SUPFAM" id="SSF47413">
    <property type="entry name" value="lambda repressor-like DNA-binding domains"/>
    <property type="match status" value="1"/>
</dbReference>
<dbReference type="CDD" id="cd01392">
    <property type="entry name" value="HTH_LacI"/>
    <property type="match status" value="1"/>
</dbReference>
<keyword evidence="2" id="KW-0238">DNA-binding</keyword>
<dbReference type="SMART" id="SM00354">
    <property type="entry name" value="HTH_LACI"/>
    <property type="match status" value="1"/>
</dbReference>
<feature type="domain" description="HTH lacI-type" evidence="4">
    <location>
        <begin position="2"/>
        <end position="56"/>
    </location>
</feature>
<evidence type="ECO:0000256" key="1">
    <source>
        <dbReference type="ARBA" id="ARBA00023015"/>
    </source>
</evidence>
<dbReference type="AlphaFoldDB" id="A0A852TH09"/>
<dbReference type="PANTHER" id="PTHR30146">
    <property type="entry name" value="LACI-RELATED TRANSCRIPTIONAL REPRESSOR"/>
    <property type="match status" value="1"/>
</dbReference>
<comment type="caution">
    <text evidence="5">The sequence shown here is derived from an EMBL/GenBank/DDBJ whole genome shotgun (WGS) entry which is preliminary data.</text>
</comment>
<dbReference type="InterPro" id="IPR010982">
    <property type="entry name" value="Lambda_DNA-bd_dom_sf"/>
</dbReference>
<reference evidence="6" key="1">
    <citation type="submission" date="2020-07" db="EMBL/GenBank/DDBJ databases">
        <authorList>
            <person name="Partida-Martinez L."/>
            <person name="Huntemann M."/>
            <person name="Clum A."/>
            <person name="Wang J."/>
            <person name="Palaniappan K."/>
            <person name="Ritter S."/>
            <person name="Chen I.-M."/>
            <person name="Stamatis D."/>
            <person name="Reddy T."/>
            <person name="O'Malley R."/>
            <person name="Daum C."/>
            <person name="Shapiro N."/>
            <person name="Ivanova N."/>
            <person name="Kyrpides N."/>
            <person name="Woyke T."/>
        </authorList>
    </citation>
    <scope>NUCLEOTIDE SEQUENCE [LARGE SCALE GENOMIC DNA]</scope>
    <source>
        <strain evidence="6">AT2.8</strain>
    </source>
</reference>
<evidence type="ECO:0000256" key="3">
    <source>
        <dbReference type="ARBA" id="ARBA00023163"/>
    </source>
</evidence>
<keyword evidence="1" id="KW-0805">Transcription regulation</keyword>
<evidence type="ECO:0000256" key="2">
    <source>
        <dbReference type="ARBA" id="ARBA00023125"/>
    </source>
</evidence>
<dbReference type="Pfam" id="PF00356">
    <property type="entry name" value="LacI"/>
    <property type="match status" value="1"/>
</dbReference>
<reference evidence="6" key="2">
    <citation type="submission" date="2020-08" db="EMBL/GenBank/DDBJ databases">
        <title>The Agave Microbiome: Exploring the role of microbial communities in plant adaptations to desert environments.</title>
        <authorList>
            <person name="Partida-Martinez L.P."/>
        </authorList>
    </citation>
    <scope>NUCLEOTIDE SEQUENCE [LARGE SCALE GENOMIC DNA]</scope>
    <source>
        <strain evidence="6">AT2.8</strain>
    </source>
</reference>
<organism evidence="5 6">
    <name type="scientific">Neobacillus niacini</name>
    <dbReference type="NCBI Taxonomy" id="86668"/>
    <lineage>
        <taxon>Bacteria</taxon>
        <taxon>Bacillati</taxon>
        <taxon>Bacillota</taxon>
        <taxon>Bacilli</taxon>
        <taxon>Bacillales</taxon>
        <taxon>Bacillaceae</taxon>
        <taxon>Neobacillus</taxon>
    </lineage>
</organism>
<gene>
    <name evidence="5" type="ORF">F4694_004926</name>
</gene>
<dbReference type="Gene3D" id="3.40.50.2300">
    <property type="match status" value="2"/>
</dbReference>
<dbReference type="SUPFAM" id="SSF53822">
    <property type="entry name" value="Periplasmic binding protein-like I"/>
    <property type="match status" value="1"/>
</dbReference>
<dbReference type="PROSITE" id="PS50932">
    <property type="entry name" value="HTH_LACI_2"/>
    <property type="match status" value="1"/>
</dbReference>
<dbReference type="InterPro" id="IPR000843">
    <property type="entry name" value="HTH_LacI"/>
</dbReference>
<protein>
    <submittedName>
        <fullName evidence="5">LacI family transcriptional regulator</fullName>
    </submittedName>
</protein>
<dbReference type="EMBL" id="JACCBX010000012">
    <property type="protein sequence ID" value="NYE08083.1"/>
    <property type="molecule type" value="Genomic_DNA"/>
</dbReference>
<dbReference type="CDD" id="cd06267">
    <property type="entry name" value="PBP1_LacI_sugar_binding-like"/>
    <property type="match status" value="1"/>
</dbReference>